<proteinExistence type="evidence at transcript level"/>
<dbReference type="SMART" id="SM00708">
    <property type="entry name" value="PhBP"/>
    <property type="match status" value="1"/>
</dbReference>
<sequence length="143" mass="16128">MLSHKFILLIFSICFVLYYSNAAFSEKQLASAKKMITNICKPRANATDEDLEGMRSGLFSRPAMCFINCVLVSNKWQNKDNTFNMAGASATMKMLPEEYHAEGDRVIETCKDAAKTLDDKCVSAMEIGKCFYENSDSMRKFLS</sequence>
<dbReference type="GO" id="GO:0005549">
    <property type="term" value="F:odorant binding"/>
    <property type="evidence" value="ECO:0007669"/>
    <property type="project" value="InterPro"/>
</dbReference>
<dbReference type="PANTHER" id="PTHR21364">
    <property type="entry name" value="GENERAL ODORANT-BINDING PROTEIN 19A"/>
    <property type="match status" value="1"/>
</dbReference>
<dbReference type="AlphaFoldDB" id="A0A8K1AM48"/>
<dbReference type="SMR" id="A0A8K1AM48"/>
<organism evidence="3">
    <name type="scientific">Harmonia axyridis</name>
    <name type="common">Multicolored Asian lady beetle</name>
    <name type="synonym">Coccinella axyridis</name>
    <dbReference type="NCBI Taxonomy" id="115357"/>
    <lineage>
        <taxon>Eukaryota</taxon>
        <taxon>Metazoa</taxon>
        <taxon>Ecdysozoa</taxon>
        <taxon>Arthropoda</taxon>
        <taxon>Hexapoda</taxon>
        <taxon>Insecta</taxon>
        <taxon>Pterygota</taxon>
        <taxon>Neoptera</taxon>
        <taxon>Endopterygota</taxon>
        <taxon>Coleoptera</taxon>
        <taxon>Polyphaga</taxon>
        <taxon>Cucujiformia</taxon>
        <taxon>Coccinelloidea</taxon>
        <taxon>Coccinellidae</taxon>
        <taxon>Coccinellinae</taxon>
        <taxon>Coccinellini</taxon>
        <taxon>Harmonia</taxon>
    </lineage>
</organism>
<feature type="chain" id="PRO_5036433877" evidence="1">
    <location>
        <begin position="23"/>
        <end position="143"/>
    </location>
</feature>
<evidence type="ECO:0000313" key="2">
    <source>
        <dbReference type="EMBL" id="AVH84923.1"/>
    </source>
</evidence>
<dbReference type="InterPro" id="IPR036728">
    <property type="entry name" value="PBP_GOBP_sf"/>
</dbReference>
<dbReference type="EMBL" id="MG757937">
    <property type="protein sequence ID" value="AVH84923.1"/>
    <property type="molecule type" value="mRNA"/>
</dbReference>
<feature type="signal peptide" evidence="1">
    <location>
        <begin position="1"/>
        <end position="22"/>
    </location>
</feature>
<keyword evidence="1" id="KW-0732">Signal</keyword>
<evidence type="ECO:0000313" key="3">
    <source>
        <dbReference type="EMBL" id="QTE76121.1"/>
    </source>
</evidence>
<dbReference type="InterPro" id="IPR006170">
    <property type="entry name" value="PBP/GOBP"/>
</dbReference>
<gene>
    <name evidence="2" type="primary">OBP16</name>
</gene>
<reference evidence="2" key="1">
    <citation type="submission" date="2018-01" db="EMBL/GenBank/DDBJ databases">
        <title>Harmonia axyridis odorant binding protein 16.</title>
        <authorList>
            <person name="Han S."/>
            <person name="Liang C."/>
            <person name="He Y."/>
            <person name="Liu T."/>
        </authorList>
    </citation>
    <scope>NUCLEOTIDE SEQUENCE</scope>
</reference>
<dbReference type="PANTHER" id="PTHR21364:SF2">
    <property type="entry name" value="GENERAL ODORANT-BINDING PROTEIN 19A"/>
    <property type="match status" value="1"/>
</dbReference>
<dbReference type="SUPFAM" id="SSF47565">
    <property type="entry name" value="Insect pheromone/odorant-binding proteins"/>
    <property type="match status" value="1"/>
</dbReference>
<protein>
    <submittedName>
        <fullName evidence="3">Odorant binding protein 13</fullName>
    </submittedName>
    <submittedName>
        <fullName evidence="2">Odorant binding protein 16</fullName>
    </submittedName>
</protein>
<accession>A0A8K1AM48</accession>
<dbReference type="CDD" id="cd23992">
    <property type="entry name" value="PBP_GOBP"/>
    <property type="match status" value="1"/>
</dbReference>
<reference evidence="3" key="2">
    <citation type="journal article" date="2021" name="J Integr Agric">
        <title>Identification and tissue distribution of odorant binding protein genes in Harmonia axyridis (Coleoptera: Coccinellidae).</title>
        <authorList>
            <person name="Qu C."/>
            <person name="Wang R."/>
            <person name="Che W.-n."/>
            <person name="Li F.-q."/>
            <person name="Zhao H.-p."/>
            <person name="Wei Y.-y."/>
            <person name="Luo C."/>
            <person name="Xue M."/>
        </authorList>
    </citation>
    <scope>NUCLEOTIDE SEQUENCE</scope>
</reference>
<name>A0A8K1AM48_HARAX</name>
<dbReference type="EMBL" id="MT150151">
    <property type="protein sequence ID" value="QTE76121.1"/>
    <property type="molecule type" value="mRNA"/>
</dbReference>
<dbReference type="Gene3D" id="1.10.238.20">
    <property type="entry name" value="Pheromone/general odorant binding protein domain"/>
    <property type="match status" value="1"/>
</dbReference>
<dbReference type="Pfam" id="PF01395">
    <property type="entry name" value="PBP_GOBP"/>
    <property type="match status" value="1"/>
</dbReference>
<evidence type="ECO:0000256" key="1">
    <source>
        <dbReference type="SAM" id="SignalP"/>
    </source>
</evidence>